<dbReference type="OrthoDB" id="6429842at2759"/>
<evidence type="ECO:0000313" key="2">
    <source>
        <dbReference type="Proteomes" id="UP000887116"/>
    </source>
</evidence>
<organism evidence="1 2">
    <name type="scientific">Trichonephila clavata</name>
    <name type="common">Joro spider</name>
    <name type="synonym">Nephila clavata</name>
    <dbReference type="NCBI Taxonomy" id="2740835"/>
    <lineage>
        <taxon>Eukaryota</taxon>
        <taxon>Metazoa</taxon>
        <taxon>Ecdysozoa</taxon>
        <taxon>Arthropoda</taxon>
        <taxon>Chelicerata</taxon>
        <taxon>Arachnida</taxon>
        <taxon>Araneae</taxon>
        <taxon>Araneomorphae</taxon>
        <taxon>Entelegynae</taxon>
        <taxon>Araneoidea</taxon>
        <taxon>Nephilidae</taxon>
        <taxon>Trichonephila</taxon>
    </lineage>
</organism>
<proteinExistence type="predicted"/>
<dbReference type="AlphaFoldDB" id="A0A8X6JDM0"/>
<comment type="caution">
    <text evidence="1">The sequence shown here is derived from an EMBL/GenBank/DDBJ whole genome shotgun (WGS) entry which is preliminary data.</text>
</comment>
<name>A0A8X6JDM0_TRICU</name>
<dbReference type="EMBL" id="BMAO01005632">
    <property type="protein sequence ID" value="GFR02706.1"/>
    <property type="molecule type" value="Genomic_DNA"/>
</dbReference>
<evidence type="ECO:0008006" key="3">
    <source>
        <dbReference type="Google" id="ProtNLM"/>
    </source>
</evidence>
<dbReference type="Proteomes" id="UP000887116">
    <property type="component" value="Unassembled WGS sequence"/>
</dbReference>
<protein>
    <recommendedName>
        <fullName evidence="3">WG repeat-containing protein</fullName>
    </recommendedName>
</protein>
<gene>
    <name evidence="1" type="primary">AVEN_261811_1</name>
    <name evidence="1" type="ORF">TNCT_297911</name>
</gene>
<reference evidence="1" key="1">
    <citation type="submission" date="2020-07" db="EMBL/GenBank/DDBJ databases">
        <title>Multicomponent nature underlies the extraordinary mechanical properties of spider dragline silk.</title>
        <authorList>
            <person name="Kono N."/>
            <person name="Nakamura H."/>
            <person name="Mori M."/>
            <person name="Yoshida Y."/>
            <person name="Ohtoshi R."/>
            <person name="Malay A.D."/>
            <person name="Moran D.A.P."/>
            <person name="Tomita M."/>
            <person name="Numata K."/>
            <person name="Arakawa K."/>
        </authorList>
    </citation>
    <scope>NUCLEOTIDE SEQUENCE</scope>
</reference>
<evidence type="ECO:0000313" key="1">
    <source>
        <dbReference type="EMBL" id="GFR02706.1"/>
    </source>
</evidence>
<accession>A0A8X6JDM0</accession>
<keyword evidence="2" id="KW-1185">Reference proteome</keyword>
<sequence length="371" mass="43025">MNITFGMYGPMFLPHIMEKRIMPKIIWVKKCTRNVSCKRLDKIMSTPNYPKDSSGNESYLKNEKGDEYYFTQRKPVFAVKEGRPFYAKDKYQNEFYPVINNREVAIGYFFSKIYAKTASGKEIYPHDAEGNEVILPKLGTLSWNYAKDEDGNAYYPTDKTGEEIVQGDYIYDEDGSFKYPLNREGMPKYEKDDTTHDEVYVIKMDLSINWGVDKNGNQRYAKKENGDEYYPINGEFIYDPSGSPQYARTREGNIIFPLDVERNESYLMDDGGSDVIYMGDIAGKEKDYFPRGYPITNDNWVIVPEVEGKEFISDQLLPKVQATNIIGKLYREGKHYRDYVTNVKSTRLSRAARQKYNIFPYVLGASNPSFE</sequence>